<gene>
    <name evidence="2" type="ORF">GTZ99_08545</name>
</gene>
<dbReference type="Proteomes" id="UP000753724">
    <property type="component" value="Unassembled WGS sequence"/>
</dbReference>
<feature type="domain" description="Smr" evidence="1">
    <location>
        <begin position="109"/>
        <end position="198"/>
    </location>
</feature>
<comment type="caution">
    <text evidence="2">The sequence shown here is derived from an EMBL/GenBank/DDBJ whole genome shotgun (WGS) entry which is preliminary data.</text>
</comment>
<dbReference type="Gene3D" id="3.30.1370.110">
    <property type="match status" value="1"/>
</dbReference>
<accession>A0ABW9XDK2</accession>
<keyword evidence="3" id="KW-1185">Reference proteome</keyword>
<sequence length="200" mass="21346">MAGRGLLARGFAPARPPARRLSAEEADLWARVAETIVPLEPRRVAVPVVEPDLPVVAPPVLKRVKGRVPPPLPAPVAPAAPARPLDRHGLDAGWDKRLAKGTISPDFTLDLHGSTLDQAHSRLDHGLTLALAQGARVVLLVTGRARPVESADRGDRRGAIRAKYLDWLAHGSHASRIAAVRPAHPRHGGGGAVYIVLKRK</sequence>
<dbReference type="PROSITE" id="PS50828">
    <property type="entry name" value="SMR"/>
    <property type="match status" value="1"/>
</dbReference>
<dbReference type="PANTHER" id="PTHR35562:SF2">
    <property type="entry name" value="DNA ENDONUCLEASE SMRA-RELATED"/>
    <property type="match status" value="1"/>
</dbReference>
<dbReference type="InterPro" id="IPR002625">
    <property type="entry name" value="Smr_dom"/>
</dbReference>
<dbReference type="Pfam" id="PF01713">
    <property type="entry name" value="Smr"/>
    <property type="match status" value="1"/>
</dbReference>
<reference evidence="3" key="1">
    <citation type="submission" date="2020-01" db="EMBL/GenBank/DDBJ databases">
        <title>Sphingomonas sp. strain CSW-10.</title>
        <authorList>
            <person name="Chen W.-M."/>
        </authorList>
    </citation>
    <scope>NUCLEOTIDE SEQUENCE [LARGE SCALE GENOMIC DNA]</scope>
    <source>
        <strain evidence="3">FSY-8</strain>
    </source>
</reference>
<protein>
    <submittedName>
        <fullName evidence="2">DNA mismatch repair protein MutS</fullName>
    </submittedName>
</protein>
<dbReference type="EMBL" id="JAAAPO010000003">
    <property type="protein sequence ID" value="NBC36605.1"/>
    <property type="molecule type" value="Genomic_DNA"/>
</dbReference>
<dbReference type="InterPro" id="IPR036063">
    <property type="entry name" value="Smr_dom_sf"/>
</dbReference>
<proteinExistence type="predicted"/>
<name>A0ABW9XDK2_9SPHN</name>
<dbReference type="SUPFAM" id="SSF160443">
    <property type="entry name" value="SMR domain-like"/>
    <property type="match status" value="1"/>
</dbReference>
<organism evidence="2 3">
    <name type="scientific">Novosphingobium ovatum</name>
    <dbReference type="NCBI Taxonomy" id="1908523"/>
    <lineage>
        <taxon>Bacteria</taxon>
        <taxon>Pseudomonadati</taxon>
        <taxon>Pseudomonadota</taxon>
        <taxon>Alphaproteobacteria</taxon>
        <taxon>Sphingomonadales</taxon>
        <taxon>Sphingomonadaceae</taxon>
        <taxon>Novosphingobium</taxon>
    </lineage>
</organism>
<evidence type="ECO:0000259" key="1">
    <source>
        <dbReference type="PROSITE" id="PS50828"/>
    </source>
</evidence>
<dbReference type="PANTHER" id="PTHR35562">
    <property type="entry name" value="DNA ENDONUCLEASE SMRA-RELATED"/>
    <property type="match status" value="1"/>
</dbReference>
<dbReference type="RefSeq" id="WP_161717882.1">
    <property type="nucleotide sequence ID" value="NZ_JAAAPO010000003.1"/>
</dbReference>
<evidence type="ECO:0000313" key="3">
    <source>
        <dbReference type="Proteomes" id="UP000753724"/>
    </source>
</evidence>
<evidence type="ECO:0000313" key="2">
    <source>
        <dbReference type="EMBL" id="NBC36605.1"/>
    </source>
</evidence>